<dbReference type="GO" id="GO:0016787">
    <property type="term" value="F:hydrolase activity"/>
    <property type="evidence" value="ECO:0007669"/>
    <property type="project" value="UniProtKB-KW"/>
</dbReference>
<comment type="similarity">
    <text evidence="1">Belongs to the 'GDXG' lipolytic enzyme family.</text>
</comment>
<dbReference type="InterPro" id="IPR029058">
    <property type="entry name" value="AB_hydrolase_fold"/>
</dbReference>
<dbReference type="Gene3D" id="3.40.50.1820">
    <property type="entry name" value="alpha/beta hydrolase"/>
    <property type="match status" value="1"/>
</dbReference>
<dbReference type="InterPro" id="IPR002168">
    <property type="entry name" value="Lipase_GDXG_HIS_AS"/>
</dbReference>
<dbReference type="Pfam" id="PF07859">
    <property type="entry name" value="Abhydrolase_3"/>
    <property type="match status" value="1"/>
</dbReference>
<gene>
    <name evidence="4" type="ORF">DSM112329_00844</name>
</gene>
<reference evidence="4" key="1">
    <citation type="submission" date="2022-12" db="EMBL/GenBank/DDBJ databases">
        <title>Paraconexibacter alkalitolerans sp. nov. and Baekduia alba sp. nov., isolated from soil and emended description of the genera Paraconexibacter (Chun et al., 2020) and Baekduia (An et al., 2020).</title>
        <authorList>
            <person name="Vieira S."/>
            <person name="Huber K.J."/>
            <person name="Geppert A."/>
            <person name="Wolf J."/>
            <person name="Neumann-Schaal M."/>
            <person name="Muesken M."/>
            <person name="Overmann J."/>
        </authorList>
    </citation>
    <scope>NUCLEOTIDE SEQUENCE</scope>
    <source>
        <strain evidence="4">AEG42_29</strain>
    </source>
</reference>
<dbReference type="RefSeq" id="WP_354700564.1">
    <property type="nucleotide sequence ID" value="NZ_CP114014.1"/>
</dbReference>
<dbReference type="InterPro" id="IPR013094">
    <property type="entry name" value="AB_hydrolase_3"/>
</dbReference>
<dbReference type="PROSITE" id="PS01173">
    <property type="entry name" value="LIPASE_GDXG_HIS"/>
    <property type="match status" value="1"/>
</dbReference>
<keyword evidence="2" id="KW-0378">Hydrolase</keyword>
<protein>
    <submittedName>
        <fullName evidence="4">Esterase</fullName>
    </submittedName>
</protein>
<name>A0AAU7AR19_9ACTN</name>
<accession>A0AAU7AR19</accession>
<feature type="domain" description="Alpha/beta hydrolase fold-3" evidence="3">
    <location>
        <begin position="91"/>
        <end position="295"/>
    </location>
</feature>
<evidence type="ECO:0000256" key="1">
    <source>
        <dbReference type="ARBA" id="ARBA00010515"/>
    </source>
</evidence>
<evidence type="ECO:0000313" key="4">
    <source>
        <dbReference type="EMBL" id="XAY04018.1"/>
    </source>
</evidence>
<dbReference type="InterPro" id="IPR050300">
    <property type="entry name" value="GDXG_lipolytic_enzyme"/>
</dbReference>
<evidence type="ECO:0000256" key="2">
    <source>
        <dbReference type="ARBA" id="ARBA00022801"/>
    </source>
</evidence>
<evidence type="ECO:0000259" key="3">
    <source>
        <dbReference type="Pfam" id="PF07859"/>
    </source>
</evidence>
<dbReference type="AlphaFoldDB" id="A0AAU7AR19"/>
<dbReference type="PANTHER" id="PTHR48081">
    <property type="entry name" value="AB HYDROLASE SUPERFAMILY PROTEIN C4A8.06C"/>
    <property type="match status" value="1"/>
</dbReference>
<dbReference type="PANTHER" id="PTHR48081:SF8">
    <property type="entry name" value="ALPHA_BETA HYDROLASE FOLD-3 DOMAIN-CONTAINING PROTEIN-RELATED"/>
    <property type="match status" value="1"/>
</dbReference>
<proteinExistence type="inferred from homology"/>
<dbReference type="EMBL" id="CP114014">
    <property type="protein sequence ID" value="XAY04018.1"/>
    <property type="molecule type" value="Genomic_DNA"/>
</dbReference>
<dbReference type="SUPFAM" id="SSF53474">
    <property type="entry name" value="alpha/beta-Hydrolases"/>
    <property type="match status" value="1"/>
</dbReference>
<sequence>MSSLSGFKRADGQRLSPRLAALCGPSTLTLNFASRHPNPAVRAVLDQIFPLVGFTARGDATMTEVTVDGADGPIPARLYEPDARVENPGLLVHFHGGGFAVGSLTTQDNVCRFTARHAGCKVLAIGYRKAPEHRLPAAFEDCRAAFRWAVEHAAHLGVDPDRIAVGGDSAGGQLAAAVALHTDGGPKPCFAFLMYPVVDADINAHESAWLFERGPLLSRRNAKDLLDHYVPTEADRTDPRMSILHADGLGAMPPTFVATAGMDPLRDQGEAFAARLREAGVTVESERFDNLPHGFNLLLIDPQASAAYARCCDALTRALTP</sequence>
<dbReference type="KEGG" id="parq:DSM112329_00844"/>
<organism evidence="4">
    <name type="scientific">Paraconexibacter sp. AEG42_29</name>
    <dbReference type="NCBI Taxonomy" id="2997339"/>
    <lineage>
        <taxon>Bacteria</taxon>
        <taxon>Bacillati</taxon>
        <taxon>Actinomycetota</taxon>
        <taxon>Thermoleophilia</taxon>
        <taxon>Solirubrobacterales</taxon>
        <taxon>Paraconexibacteraceae</taxon>
        <taxon>Paraconexibacter</taxon>
    </lineage>
</organism>